<feature type="transmembrane region" description="Helical" evidence="8">
    <location>
        <begin position="295"/>
        <end position="316"/>
    </location>
</feature>
<keyword evidence="4" id="KW-1003">Cell membrane</keyword>
<keyword evidence="5 8" id="KW-0812">Transmembrane</keyword>
<sequence length="393" mass="41419">MAALMSMVALSIDAMLPALAQIGHTLGSPDANSNQLVISALFLGFGFGQLLYGPMADALGRKPAIYTGLGLFLLGSIACMSAQSFPAMLAGRFLQGLGVASPRTITLALVRDQYLGPEMARIMSLIMAVFILTPALAPALGQVILLVAPWRAIFAMLLLMGLLTLTWFALRQPETLPAARRVPFSLRQTLREARSVFAHRRSLAYMVVAGLSFGAFVGYLTSAQQLLQEQFGLGEKFPLYFGALALCIGAGSITNSRLLRRFEVQKLTRSAIGVFTTLSTVTWCALYLGHAPLSLTGLMLWGGVSFFCMGFVFGNANAMAMAPFGHMAGVAAAVVGAFSTFVSVTLGTLIGQSYDGAATPLIGGFALLGALALGILTWAHARPEPVEVEASGG</sequence>
<dbReference type="CDD" id="cd17320">
    <property type="entry name" value="MFS_MdfA_MDR_like"/>
    <property type="match status" value="1"/>
</dbReference>
<keyword evidence="12" id="KW-1185">Reference proteome</keyword>
<comment type="caution">
    <text evidence="8">Lacks conserved residue(s) required for the propagation of feature annotation.</text>
</comment>
<dbReference type="InterPro" id="IPR036259">
    <property type="entry name" value="MFS_trans_sf"/>
</dbReference>
<dbReference type="Pfam" id="PF07690">
    <property type="entry name" value="MFS_1"/>
    <property type="match status" value="1"/>
</dbReference>
<feature type="chain" id="PRO_5013277089" description="Bcr/CflA family efflux transporter" evidence="9">
    <location>
        <begin position="21"/>
        <end position="393"/>
    </location>
</feature>
<keyword evidence="6 8" id="KW-1133">Transmembrane helix</keyword>
<evidence type="ECO:0000256" key="7">
    <source>
        <dbReference type="ARBA" id="ARBA00023136"/>
    </source>
</evidence>
<evidence type="ECO:0000313" key="12">
    <source>
        <dbReference type="Proteomes" id="UP000194003"/>
    </source>
</evidence>
<comment type="subcellular location">
    <subcellularLocation>
        <location evidence="8">Cell inner membrane</location>
        <topology evidence="8">Multi-pass membrane protein</topology>
    </subcellularLocation>
    <subcellularLocation>
        <location evidence="1">Cell membrane</location>
        <topology evidence="1">Multi-pass membrane protein</topology>
    </subcellularLocation>
</comment>
<feature type="transmembrane region" description="Helical" evidence="8">
    <location>
        <begin position="240"/>
        <end position="259"/>
    </location>
</feature>
<dbReference type="InterPro" id="IPR011701">
    <property type="entry name" value="MFS"/>
</dbReference>
<feature type="transmembrane region" description="Helical" evidence="8">
    <location>
        <begin position="64"/>
        <end position="83"/>
    </location>
</feature>
<evidence type="ECO:0000313" key="11">
    <source>
        <dbReference type="EMBL" id="OSM07120.1"/>
    </source>
</evidence>
<feature type="domain" description="Major facilitator superfamily (MFS) profile" evidence="10">
    <location>
        <begin position="1"/>
        <end position="381"/>
    </location>
</feature>
<dbReference type="PROSITE" id="PS50850">
    <property type="entry name" value="MFS"/>
    <property type="match status" value="1"/>
</dbReference>
<comment type="caution">
    <text evidence="11">The sequence shown here is derived from an EMBL/GenBank/DDBJ whole genome shotgun (WGS) entry which is preliminary data.</text>
</comment>
<evidence type="ECO:0000259" key="10">
    <source>
        <dbReference type="PROSITE" id="PS50850"/>
    </source>
</evidence>
<gene>
    <name evidence="11" type="ORF">MAIT1_03968</name>
</gene>
<evidence type="ECO:0000256" key="3">
    <source>
        <dbReference type="ARBA" id="ARBA00022448"/>
    </source>
</evidence>
<feature type="signal peptide" evidence="9">
    <location>
        <begin position="1"/>
        <end position="20"/>
    </location>
</feature>
<protein>
    <recommendedName>
        <fullName evidence="8">Bcr/CflA family efflux transporter</fullName>
    </recommendedName>
</protein>
<feature type="transmembrane region" description="Helical" evidence="8">
    <location>
        <begin position="328"/>
        <end position="351"/>
    </location>
</feature>
<dbReference type="GO" id="GO:0005886">
    <property type="term" value="C:plasma membrane"/>
    <property type="evidence" value="ECO:0007669"/>
    <property type="project" value="UniProtKB-SubCell"/>
</dbReference>
<dbReference type="STRING" id="1434232.MAIT1_03968"/>
<keyword evidence="8" id="KW-0997">Cell inner membrane</keyword>
<dbReference type="Gene3D" id="1.20.1720.10">
    <property type="entry name" value="Multidrug resistance protein D"/>
    <property type="match status" value="1"/>
</dbReference>
<feature type="transmembrane region" description="Helical" evidence="8">
    <location>
        <begin position="122"/>
        <end position="146"/>
    </location>
</feature>
<evidence type="ECO:0000256" key="8">
    <source>
        <dbReference type="RuleBase" id="RU365088"/>
    </source>
</evidence>
<organism evidence="11 12">
    <name type="scientific">Magnetofaba australis IT-1</name>
    <dbReference type="NCBI Taxonomy" id="1434232"/>
    <lineage>
        <taxon>Bacteria</taxon>
        <taxon>Pseudomonadati</taxon>
        <taxon>Pseudomonadota</taxon>
        <taxon>Magnetococcia</taxon>
        <taxon>Magnetococcales</taxon>
        <taxon>Magnetococcaceae</taxon>
        <taxon>Magnetofaba</taxon>
    </lineage>
</organism>
<feature type="transmembrane region" description="Helical" evidence="8">
    <location>
        <begin position="152"/>
        <end position="170"/>
    </location>
</feature>
<feature type="transmembrane region" description="Helical" evidence="8">
    <location>
        <begin position="36"/>
        <end position="52"/>
    </location>
</feature>
<evidence type="ECO:0000256" key="4">
    <source>
        <dbReference type="ARBA" id="ARBA00022475"/>
    </source>
</evidence>
<evidence type="ECO:0000256" key="5">
    <source>
        <dbReference type="ARBA" id="ARBA00022692"/>
    </source>
</evidence>
<accession>A0A1Y2K8N8</accession>
<dbReference type="EMBL" id="LVJN01000015">
    <property type="protein sequence ID" value="OSM07120.1"/>
    <property type="molecule type" value="Genomic_DNA"/>
</dbReference>
<proteinExistence type="inferred from homology"/>
<dbReference type="Proteomes" id="UP000194003">
    <property type="component" value="Unassembled WGS sequence"/>
</dbReference>
<dbReference type="AlphaFoldDB" id="A0A1Y2K8N8"/>
<evidence type="ECO:0000256" key="2">
    <source>
        <dbReference type="ARBA" id="ARBA00006236"/>
    </source>
</evidence>
<dbReference type="PANTHER" id="PTHR23502:SF132">
    <property type="entry name" value="POLYAMINE TRANSPORTER 2-RELATED"/>
    <property type="match status" value="1"/>
</dbReference>
<keyword evidence="9" id="KW-0732">Signal</keyword>
<keyword evidence="7 8" id="KW-0472">Membrane</keyword>
<dbReference type="GO" id="GO:1990961">
    <property type="term" value="P:xenobiotic detoxification by transmembrane export across the plasma membrane"/>
    <property type="evidence" value="ECO:0007669"/>
    <property type="project" value="InterPro"/>
</dbReference>
<evidence type="ECO:0000256" key="6">
    <source>
        <dbReference type="ARBA" id="ARBA00022989"/>
    </source>
</evidence>
<dbReference type="InterPro" id="IPR020846">
    <property type="entry name" value="MFS_dom"/>
</dbReference>
<keyword evidence="3 8" id="KW-0813">Transport</keyword>
<evidence type="ECO:0000256" key="1">
    <source>
        <dbReference type="ARBA" id="ARBA00004651"/>
    </source>
</evidence>
<dbReference type="InterPro" id="IPR004812">
    <property type="entry name" value="Efflux_drug-R_Bcr/CmlA"/>
</dbReference>
<evidence type="ECO:0000256" key="9">
    <source>
        <dbReference type="SAM" id="SignalP"/>
    </source>
</evidence>
<feature type="transmembrane region" description="Helical" evidence="8">
    <location>
        <begin position="203"/>
        <end position="220"/>
    </location>
</feature>
<dbReference type="SUPFAM" id="SSF103473">
    <property type="entry name" value="MFS general substrate transporter"/>
    <property type="match status" value="1"/>
</dbReference>
<comment type="similarity">
    <text evidence="2 8">Belongs to the major facilitator superfamily. Bcr/CmlA family.</text>
</comment>
<reference evidence="11 12" key="1">
    <citation type="journal article" date="2016" name="BMC Genomics">
        <title>Combined genomic and structural analyses of a cultured magnetotactic bacterium reveals its niche adaptation to a dynamic environment.</title>
        <authorList>
            <person name="Araujo A.C."/>
            <person name="Morillo V."/>
            <person name="Cypriano J."/>
            <person name="Teixeira L.C."/>
            <person name="Leao P."/>
            <person name="Lyra S."/>
            <person name="Almeida L.G."/>
            <person name="Bazylinski D.A."/>
            <person name="Vasconcellos A.T."/>
            <person name="Abreu F."/>
            <person name="Lins U."/>
        </authorList>
    </citation>
    <scope>NUCLEOTIDE SEQUENCE [LARGE SCALE GENOMIC DNA]</scope>
    <source>
        <strain evidence="11 12">IT-1</strain>
    </source>
</reference>
<dbReference type="GO" id="GO:0042910">
    <property type="term" value="F:xenobiotic transmembrane transporter activity"/>
    <property type="evidence" value="ECO:0007669"/>
    <property type="project" value="InterPro"/>
</dbReference>
<feature type="transmembrane region" description="Helical" evidence="8">
    <location>
        <begin position="357"/>
        <end position="379"/>
    </location>
</feature>
<feature type="transmembrane region" description="Helical" evidence="8">
    <location>
        <begin position="271"/>
        <end position="289"/>
    </location>
</feature>
<dbReference type="PANTHER" id="PTHR23502">
    <property type="entry name" value="MAJOR FACILITATOR SUPERFAMILY"/>
    <property type="match status" value="1"/>
</dbReference>
<dbReference type="NCBIfam" id="TIGR00710">
    <property type="entry name" value="efflux_Bcr_CflA"/>
    <property type="match status" value="1"/>
</dbReference>
<name>A0A1Y2K8N8_9PROT</name>